<proteinExistence type="predicted"/>
<dbReference type="AlphaFoldDB" id="A0A212JUG2"/>
<evidence type="ECO:0000313" key="1">
    <source>
        <dbReference type="EMBL" id="SBW03076.1"/>
    </source>
</evidence>
<reference evidence="1" key="1">
    <citation type="submission" date="2016-04" db="EMBL/GenBank/DDBJ databases">
        <authorList>
            <person name="Evans L.H."/>
            <person name="Alamgir A."/>
            <person name="Owens N."/>
            <person name="Weber N.D."/>
            <person name="Virtaneva K."/>
            <person name="Barbian K."/>
            <person name="Babar A."/>
            <person name="Rosenke K."/>
        </authorList>
    </citation>
    <scope>NUCLEOTIDE SEQUENCE</scope>
    <source>
        <strain evidence="1">86-1</strain>
    </source>
</reference>
<accession>A0A212JUG2</accession>
<name>A0A212JUG2_9BACT</name>
<protein>
    <submittedName>
        <fullName evidence="1">Uncharacterized protein</fullName>
    </submittedName>
</protein>
<dbReference type="EMBL" id="FLUM01000003">
    <property type="protein sequence ID" value="SBW03076.1"/>
    <property type="molecule type" value="Genomic_DNA"/>
</dbReference>
<gene>
    <name evidence="1" type="ORF">KL86DYS1_30480</name>
</gene>
<organism evidence="1">
    <name type="scientific">uncultured Dysgonomonas sp</name>
    <dbReference type="NCBI Taxonomy" id="206096"/>
    <lineage>
        <taxon>Bacteria</taxon>
        <taxon>Pseudomonadati</taxon>
        <taxon>Bacteroidota</taxon>
        <taxon>Bacteroidia</taxon>
        <taxon>Bacteroidales</taxon>
        <taxon>Dysgonomonadaceae</taxon>
        <taxon>Dysgonomonas</taxon>
        <taxon>environmental samples</taxon>
    </lineage>
</organism>
<sequence>MFEILLDSRFSDCGRKNAREDSKGGKPLAYWGIFSADLSEREENSLISYGFFKSLLA</sequence>